<name>A0AAD3SW48_NEPGR</name>
<comment type="caution">
    <text evidence="1">The sequence shown here is derived from an EMBL/GenBank/DDBJ whole genome shotgun (WGS) entry which is preliminary data.</text>
</comment>
<reference evidence="1" key="1">
    <citation type="submission" date="2023-05" db="EMBL/GenBank/DDBJ databases">
        <title>Nepenthes gracilis genome sequencing.</title>
        <authorList>
            <person name="Fukushima K."/>
        </authorList>
    </citation>
    <scope>NUCLEOTIDE SEQUENCE</scope>
    <source>
        <strain evidence="1">SING2019-196</strain>
    </source>
</reference>
<keyword evidence="2" id="KW-1185">Reference proteome</keyword>
<dbReference type="EMBL" id="BSYO01000018">
    <property type="protein sequence ID" value="GMH18067.1"/>
    <property type="molecule type" value="Genomic_DNA"/>
</dbReference>
<accession>A0AAD3SW48</accession>
<evidence type="ECO:0000313" key="2">
    <source>
        <dbReference type="Proteomes" id="UP001279734"/>
    </source>
</evidence>
<organism evidence="1 2">
    <name type="scientific">Nepenthes gracilis</name>
    <name type="common">Slender pitcher plant</name>
    <dbReference type="NCBI Taxonomy" id="150966"/>
    <lineage>
        <taxon>Eukaryota</taxon>
        <taxon>Viridiplantae</taxon>
        <taxon>Streptophyta</taxon>
        <taxon>Embryophyta</taxon>
        <taxon>Tracheophyta</taxon>
        <taxon>Spermatophyta</taxon>
        <taxon>Magnoliopsida</taxon>
        <taxon>eudicotyledons</taxon>
        <taxon>Gunneridae</taxon>
        <taxon>Pentapetalae</taxon>
        <taxon>Caryophyllales</taxon>
        <taxon>Nepenthaceae</taxon>
        <taxon>Nepenthes</taxon>
    </lineage>
</organism>
<gene>
    <name evidence="1" type="ORF">Nepgr_019908</name>
</gene>
<proteinExistence type="predicted"/>
<evidence type="ECO:0000313" key="1">
    <source>
        <dbReference type="EMBL" id="GMH18067.1"/>
    </source>
</evidence>
<protein>
    <submittedName>
        <fullName evidence="1">Uncharacterized protein</fullName>
    </submittedName>
</protein>
<dbReference type="Proteomes" id="UP001279734">
    <property type="component" value="Unassembled WGS sequence"/>
</dbReference>
<sequence>MILGPATGVSATAARPLLRGCYACALVFTIWETRNLDCWILVKNVKSGFSSTRTNRLEQHKVSRSRVKRKVRGVEAHPVYVENPSIGEGENPRWWTCGQKSHYDEEKIQQWMRKTLTSSGCYNVRNITSLFSLFSVGFFARVWVGESRSKGPSSILDVGSADMAAQAHDLQMGLSTRPGGQALGNEPTV</sequence>
<dbReference type="AlphaFoldDB" id="A0AAD3SW48"/>